<feature type="region of interest" description="Disordered" evidence="1">
    <location>
        <begin position="123"/>
        <end position="144"/>
    </location>
</feature>
<dbReference type="OMA" id="CHTSASK"/>
<reference evidence="5" key="1">
    <citation type="submission" date="2025-08" db="UniProtKB">
        <authorList>
            <consortium name="RefSeq"/>
        </authorList>
    </citation>
    <scope>IDENTIFICATION</scope>
    <source>
        <tissue evidence="5">Whole organism</tissue>
    </source>
</reference>
<dbReference type="Pfam" id="PF06916">
    <property type="entry name" value="FAM210A-B_dom"/>
    <property type="match status" value="1"/>
</dbReference>
<feature type="region of interest" description="Disordered" evidence="1">
    <location>
        <begin position="281"/>
        <end position="304"/>
    </location>
</feature>
<dbReference type="InterPro" id="IPR009688">
    <property type="entry name" value="FAM210A/B-like_dom"/>
</dbReference>
<feature type="region of interest" description="Disordered" evidence="1">
    <location>
        <begin position="161"/>
        <end position="186"/>
    </location>
</feature>
<dbReference type="Proteomes" id="UP000694843">
    <property type="component" value="Unplaced"/>
</dbReference>
<keyword evidence="2" id="KW-0812">Transmembrane</keyword>
<evidence type="ECO:0000313" key="4">
    <source>
        <dbReference type="Proteomes" id="UP000694843"/>
    </source>
</evidence>
<evidence type="ECO:0000256" key="1">
    <source>
        <dbReference type="SAM" id="MobiDB-lite"/>
    </source>
</evidence>
<feature type="domain" description="DUF1279" evidence="3">
    <location>
        <begin position="310"/>
        <end position="436"/>
    </location>
</feature>
<dbReference type="PANTHER" id="PTHR21377">
    <property type="entry name" value="PROTEIN FAM210B, MITOCHONDRIAL"/>
    <property type="match status" value="1"/>
</dbReference>
<dbReference type="AlphaFoldDB" id="A0A8B7NE14"/>
<keyword evidence="2" id="KW-1133">Transmembrane helix</keyword>
<feature type="transmembrane region" description="Helical" evidence="2">
    <location>
        <begin position="319"/>
        <end position="342"/>
    </location>
</feature>
<dbReference type="PANTHER" id="PTHR21377:SF0">
    <property type="entry name" value="PROTEIN FAM210B, MITOCHONDRIAL"/>
    <property type="match status" value="1"/>
</dbReference>
<protein>
    <submittedName>
        <fullName evidence="5">Uncharacterized protein LOC108668961</fullName>
    </submittedName>
</protein>
<accession>A0A8B7NE14</accession>
<keyword evidence="4" id="KW-1185">Reference proteome</keyword>
<dbReference type="GO" id="GO:0005739">
    <property type="term" value="C:mitochondrion"/>
    <property type="evidence" value="ECO:0007669"/>
    <property type="project" value="TreeGrafter"/>
</dbReference>
<dbReference type="GeneID" id="108668961"/>
<feature type="compositionally biased region" description="Low complexity" evidence="1">
    <location>
        <begin position="165"/>
        <end position="181"/>
    </location>
</feature>
<evidence type="ECO:0000259" key="3">
    <source>
        <dbReference type="Pfam" id="PF06916"/>
    </source>
</evidence>
<feature type="transmembrane region" description="Helical" evidence="2">
    <location>
        <begin position="421"/>
        <end position="441"/>
    </location>
</feature>
<evidence type="ECO:0000256" key="2">
    <source>
        <dbReference type="SAM" id="Phobius"/>
    </source>
</evidence>
<keyword evidence="2" id="KW-0472">Membrane</keyword>
<proteinExistence type="predicted"/>
<dbReference type="KEGG" id="hazt:108668961"/>
<dbReference type="RefSeq" id="XP_018011726.1">
    <property type="nucleotide sequence ID" value="XM_018156237.2"/>
</dbReference>
<gene>
    <name evidence="5" type="primary">LOC108668961</name>
</gene>
<evidence type="ECO:0000313" key="5">
    <source>
        <dbReference type="RefSeq" id="XP_018011726.1"/>
    </source>
</evidence>
<name>A0A8B7NE14_HYAAZ</name>
<dbReference type="InterPro" id="IPR045866">
    <property type="entry name" value="FAM210A/B-like"/>
</dbReference>
<organism evidence="4 5">
    <name type="scientific">Hyalella azteca</name>
    <name type="common">Amphipod</name>
    <dbReference type="NCBI Taxonomy" id="294128"/>
    <lineage>
        <taxon>Eukaryota</taxon>
        <taxon>Metazoa</taxon>
        <taxon>Ecdysozoa</taxon>
        <taxon>Arthropoda</taxon>
        <taxon>Crustacea</taxon>
        <taxon>Multicrustacea</taxon>
        <taxon>Malacostraca</taxon>
        <taxon>Eumalacostraca</taxon>
        <taxon>Peracarida</taxon>
        <taxon>Amphipoda</taxon>
        <taxon>Senticaudata</taxon>
        <taxon>Talitrida</taxon>
        <taxon>Talitroidea</taxon>
        <taxon>Hyalellidae</taxon>
        <taxon>Hyalella</taxon>
    </lineage>
</organism>
<dbReference type="OrthoDB" id="6378063at2759"/>
<sequence length="448" mass="47538">MSLYQTALRSAADKMLVSQHACKLCHTSASKLRIPANMAEEAESQKVKFSPHRQRDMNSAHIAAKLSKAGAGSVFGKGLDVSSSINGNSFNVGTCPKDLHASVYDKSNACSLSSVMQTNVPQPFKSDGKGERSGHLTMPGGQWAQNDKYISSDLHEYHYSKNSGSSKAKSQNNTNAASTSSDETVRGGSLGESFTFFALHKNASFPNIALYPDITNLKACGTSLLNPGTKAGRLYIDLVCSSVGNFNAQFSSQQHFCPSGVVKFLSSSSSSVIQQSKFSSSSTTWNNVGGAHDPKEKNPNTSNEVLTSGQKIKRAVKEYGAAVIVFHVTISLASLGFFYLLVSSGVDMEGLIQRLGIDLSDAADASSAMTSPADDVSVEGDDVIAGADASNNTHTGGKLSTAGNVAAGVSTFVVAYAIHKVFAPARVGITLSVVPFAVRYYRRTWQRR</sequence>